<dbReference type="RefSeq" id="WP_008628607.1">
    <property type="nucleotide sequence ID" value="NZ_AMZY02000013.1"/>
</dbReference>
<accession>M7Y517</accession>
<dbReference type="eggNOG" id="ENOG5031U7Q">
    <property type="taxonomic scope" value="Bacteria"/>
</dbReference>
<dbReference type="Proteomes" id="UP000010953">
    <property type="component" value="Unassembled WGS sequence"/>
</dbReference>
<gene>
    <name evidence="1" type="ORF">C943_01068</name>
</gene>
<evidence type="ECO:0000313" key="2">
    <source>
        <dbReference type="Proteomes" id="UP000010953"/>
    </source>
</evidence>
<dbReference type="STRING" id="1239962.C943_01068"/>
<dbReference type="OrthoDB" id="197037at2"/>
<dbReference type="EMBL" id="AMZY02000013">
    <property type="protein sequence ID" value="EMS32341.1"/>
    <property type="molecule type" value="Genomic_DNA"/>
</dbReference>
<name>M7Y517_9BACT</name>
<protein>
    <submittedName>
        <fullName evidence="1">Uncharacterized protein</fullName>
    </submittedName>
</protein>
<dbReference type="AlphaFoldDB" id="M7Y517"/>
<comment type="caution">
    <text evidence="1">The sequence shown here is derived from an EMBL/GenBank/DDBJ whole genome shotgun (WGS) entry which is preliminary data.</text>
</comment>
<evidence type="ECO:0000313" key="1">
    <source>
        <dbReference type="EMBL" id="EMS32341.1"/>
    </source>
</evidence>
<dbReference type="InParanoid" id="M7Y517"/>
<reference evidence="1" key="1">
    <citation type="submission" date="2013-01" db="EMBL/GenBank/DDBJ databases">
        <title>Genome assembly of Mariniradius saccharolyticus AK6.</title>
        <authorList>
            <person name="Vaidya B."/>
            <person name="Khatri I."/>
            <person name="Tanuku N.R.S."/>
            <person name="Subramanian S."/>
            <person name="Pinnaka A."/>
        </authorList>
    </citation>
    <scope>NUCLEOTIDE SEQUENCE [LARGE SCALE GENOMIC DNA]</scope>
    <source>
        <strain evidence="1">AK6</strain>
    </source>
</reference>
<organism evidence="1 2">
    <name type="scientific">Mariniradius saccharolyticus AK6</name>
    <dbReference type="NCBI Taxonomy" id="1239962"/>
    <lineage>
        <taxon>Bacteria</taxon>
        <taxon>Pseudomonadati</taxon>
        <taxon>Bacteroidota</taxon>
        <taxon>Cytophagia</taxon>
        <taxon>Cytophagales</taxon>
        <taxon>Cyclobacteriaceae</taxon>
        <taxon>Mariniradius</taxon>
    </lineage>
</organism>
<keyword evidence="2" id="KW-1185">Reference proteome</keyword>
<proteinExistence type="predicted"/>
<sequence length="161" mass="18911">MATPNPELISALGRTIAKLRNGAAYEWGHMGSCNCGNLAQELIYMTKDEIHRHAMTRSGDWNDQLLEYCPSSGYPMDLMITKLLEKGLRISDLRHLERLSDPEVLREIPWERRMQMNKNSRQDVILYLEKWMEMLENQWIEKSETQEGKKLKKNNRNKVFA</sequence>